<protein>
    <submittedName>
        <fullName evidence="1">Uncharacterized protein</fullName>
    </submittedName>
</protein>
<dbReference type="EMBL" id="CP001363">
    <property type="protein sequence ID" value="ACY86667.1"/>
    <property type="molecule type" value="Genomic_DNA"/>
</dbReference>
<proteinExistence type="predicted"/>
<accession>A0A0F6AWP6</accession>
<gene>
    <name evidence="1" type="ordered locus">STM14_0130</name>
</gene>
<evidence type="ECO:0000313" key="1">
    <source>
        <dbReference type="EMBL" id="ACY86667.1"/>
    </source>
</evidence>
<reference evidence="1 2" key="1">
    <citation type="journal article" date="2010" name="J. Bacteriol.">
        <title>Short-term signatures of evolutionary change in the Salmonella enterica serovar typhimurium 14028 genome.</title>
        <authorList>
            <person name="Jarvik T."/>
            <person name="Smillie C."/>
            <person name="Groisman E.A."/>
            <person name="Ochman H."/>
        </authorList>
    </citation>
    <scope>NUCLEOTIDE SEQUENCE [LARGE SCALE GENOMIC DNA]</scope>
    <source>
        <strain evidence="2">14028s / SGSC 2262</strain>
    </source>
</reference>
<dbReference type="HOGENOM" id="CLU_2195045_0_0_6"/>
<name>A0A0F6AWP6_SALT1</name>
<organism evidence="1 2">
    <name type="scientific">Salmonella typhimurium (strain 14028s / SGSC 2262)</name>
    <dbReference type="NCBI Taxonomy" id="588858"/>
    <lineage>
        <taxon>Bacteria</taxon>
        <taxon>Pseudomonadati</taxon>
        <taxon>Pseudomonadota</taxon>
        <taxon>Gammaproteobacteria</taxon>
        <taxon>Enterobacterales</taxon>
        <taxon>Enterobacteriaceae</taxon>
        <taxon>Salmonella</taxon>
    </lineage>
</organism>
<sequence length="108" mass="12337">MILGYRLHQYSVTHDVCNWLQSVASHCISSASIFKRCGALRQASQDVFSVAAKYLNQNWRIVTSSSCFIERYYWPNIGIIKLLSFSSEFPFYALRSPATTIYPSLAML</sequence>
<dbReference type="AlphaFoldDB" id="A0A0F6AWP6"/>
<evidence type="ECO:0000313" key="2">
    <source>
        <dbReference type="Proteomes" id="UP000002695"/>
    </source>
</evidence>
<dbReference type="KEGG" id="seo:STM14_0130"/>
<keyword evidence="2" id="KW-1185">Reference proteome</keyword>
<dbReference type="Proteomes" id="UP000002695">
    <property type="component" value="Chromosome"/>
</dbReference>